<evidence type="ECO:0000313" key="3">
    <source>
        <dbReference type="EMBL" id="NGO43525.1"/>
    </source>
</evidence>
<accession>A0ABX0DNT4</accession>
<dbReference type="InterPro" id="IPR000873">
    <property type="entry name" value="AMP-dep_synth/lig_dom"/>
</dbReference>
<dbReference type="SUPFAM" id="SSF56801">
    <property type="entry name" value="Acetyl-CoA synthetase-like"/>
    <property type="match status" value="1"/>
</dbReference>
<evidence type="ECO:0000259" key="2">
    <source>
        <dbReference type="Pfam" id="PF13193"/>
    </source>
</evidence>
<reference evidence="3 4" key="1">
    <citation type="submission" date="2020-02" db="EMBL/GenBank/DDBJ databases">
        <title>Whole-genome analyses of novel actinobacteria.</title>
        <authorList>
            <person name="Sahin N."/>
            <person name="Tokatli A."/>
        </authorList>
    </citation>
    <scope>NUCLEOTIDE SEQUENCE [LARGE SCALE GENOMIC DNA]</scope>
    <source>
        <strain evidence="3 4">YC419</strain>
    </source>
</reference>
<dbReference type="InterPro" id="IPR020845">
    <property type="entry name" value="AMP-binding_CS"/>
</dbReference>
<comment type="caution">
    <text evidence="3">The sequence shown here is derived from an EMBL/GenBank/DDBJ whole genome shotgun (WGS) entry which is preliminary data.</text>
</comment>
<dbReference type="InterPro" id="IPR025110">
    <property type="entry name" value="AMP-bd_C"/>
</dbReference>
<dbReference type="PROSITE" id="PS00455">
    <property type="entry name" value="AMP_BINDING"/>
    <property type="match status" value="1"/>
</dbReference>
<dbReference type="RefSeq" id="WP_165340136.1">
    <property type="nucleotide sequence ID" value="NZ_JAAKZX010000041.1"/>
</dbReference>
<feature type="domain" description="AMP-dependent synthetase/ligase" evidence="1">
    <location>
        <begin position="16"/>
        <end position="374"/>
    </location>
</feature>
<dbReference type="EMBL" id="JAAKZX010000041">
    <property type="protein sequence ID" value="NGO43525.1"/>
    <property type="molecule type" value="Genomic_DNA"/>
</dbReference>
<sequence length="509" mass="55050">MTHIPEDTAALAAICRTWATRTPEAACLTYDGVTRNWREVYERSCRVAQGLAGSAPGARERVLYLGRNRPEFFEVLFGASMAGWVSVAANWRLAPPELLFVVNNARPRVLFVSEDLVGKLTPVRDELTTVETVVVIGDETDDYEKWLLCQNPQEPPAVTTDSDPAFMMYTSGTTGVPKAALFDGRAVRATFSAAGVMGVTQKSVLLAALPLFHAAGLNTAIAALAVGAHCVLSADAKPRSVLEVVERHRVTTTMVVPAVLQALQDEDVDHYDLSALDTIAYAGSPMDPDLLRTCLRRFRCKFLQFYGSTETIGITVLPPEDHDLADTDGRLGSAGLPLPEVTVRVVDPLTEKDVAEGVVGEVWAKTPTAMSAYWEAPEETAHVLAPDGFLRTGDAGFLRGGYLHLCDRLKDVIITGGENVYPTEVEHVLSTHPGIAEVAVIGAPSRRWGETVRAVVVRAPAQPSLTEGEVISYAKEYLAGYKSPTVVDFVAQLPRNASGKVLKSKLREP</sequence>
<dbReference type="Pfam" id="PF00501">
    <property type="entry name" value="AMP-binding"/>
    <property type="match status" value="1"/>
</dbReference>
<dbReference type="Pfam" id="PF13193">
    <property type="entry name" value="AMP-binding_C"/>
    <property type="match status" value="1"/>
</dbReference>
<keyword evidence="4" id="KW-1185">Reference proteome</keyword>
<dbReference type="PANTHER" id="PTHR24096:SF267">
    <property type="entry name" value="MALONATE--COA LIGASE ACSF3, MITOCHONDRIAL"/>
    <property type="match status" value="1"/>
</dbReference>
<dbReference type="Proteomes" id="UP001518140">
    <property type="component" value="Unassembled WGS sequence"/>
</dbReference>
<dbReference type="Gene3D" id="3.30.300.30">
    <property type="match status" value="1"/>
</dbReference>
<organism evidence="3 4">
    <name type="scientific">Streptomyces ureilyticus</name>
    <dbReference type="NCBI Taxonomy" id="1775131"/>
    <lineage>
        <taxon>Bacteria</taxon>
        <taxon>Bacillati</taxon>
        <taxon>Actinomycetota</taxon>
        <taxon>Actinomycetes</taxon>
        <taxon>Kitasatosporales</taxon>
        <taxon>Streptomycetaceae</taxon>
        <taxon>Streptomyces</taxon>
    </lineage>
</organism>
<evidence type="ECO:0000259" key="1">
    <source>
        <dbReference type="Pfam" id="PF00501"/>
    </source>
</evidence>
<evidence type="ECO:0000313" key="4">
    <source>
        <dbReference type="Proteomes" id="UP001518140"/>
    </source>
</evidence>
<proteinExistence type="predicted"/>
<dbReference type="InterPro" id="IPR045851">
    <property type="entry name" value="AMP-bd_C_sf"/>
</dbReference>
<feature type="domain" description="AMP-binding enzyme C-terminal" evidence="2">
    <location>
        <begin position="424"/>
        <end position="500"/>
    </location>
</feature>
<dbReference type="InterPro" id="IPR042099">
    <property type="entry name" value="ANL_N_sf"/>
</dbReference>
<name>A0ABX0DNT4_9ACTN</name>
<dbReference type="Gene3D" id="3.40.50.12780">
    <property type="entry name" value="N-terminal domain of ligase-like"/>
    <property type="match status" value="1"/>
</dbReference>
<protein>
    <submittedName>
        <fullName evidence="3">AMP-binding protein</fullName>
    </submittedName>
</protein>
<gene>
    <name evidence="3" type="ORF">G6048_15600</name>
</gene>
<dbReference type="PANTHER" id="PTHR24096">
    <property type="entry name" value="LONG-CHAIN-FATTY-ACID--COA LIGASE"/>
    <property type="match status" value="1"/>
</dbReference>